<dbReference type="Proteomes" id="UP000242254">
    <property type="component" value="Unassembled WGS sequence"/>
</dbReference>
<dbReference type="PANTHER" id="PTHR35617">
    <property type="entry name" value="PHAGE_INTEGRASE DOMAIN-CONTAINING PROTEIN"/>
    <property type="match status" value="1"/>
</dbReference>
<evidence type="ECO:0000313" key="3">
    <source>
        <dbReference type="Proteomes" id="UP000242254"/>
    </source>
</evidence>
<keyword evidence="3" id="KW-1185">Reference proteome</keyword>
<keyword evidence="1" id="KW-0238">DNA-binding</keyword>
<accession>A0A2G4STC0</accession>
<dbReference type="AlphaFoldDB" id="A0A2G4STC0"/>
<dbReference type="GeneID" id="35439922"/>
<protein>
    <recommendedName>
        <fullName evidence="4">Tyr recombinase domain-containing protein</fullName>
    </recommendedName>
</protein>
<reference evidence="2 3" key="1">
    <citation type="journal article" date="2016" name="Proc. Natl. Acad. Sci. U.S.A.">
        <title>Lipid metabolic changes in an early divergent fungus govern the establishment of a mutualistic symbiosis with endobacteria.</title>
        <authorList>
            <person name="Lastovetsky O.A."/>
            <person name="Gaspar M.L."/>
            <person name="Mondo S.J."/>
            <person name="LaButti K.M."/>
            <person name="Sandor L."/>
            <person name="Grigoriev I.V."/>
            <person name="Henry S.A."/>
            <person name="Pawlowska T.E."/>
        </authorList>
    </citation>
    <scope>NUCLEOTIDE SEQUENCE [LARGE SCALE GENOMIC DNA]</scope>
    <source>
        <strain evidence="2 3">ATCC 52813</strain>
    </source>
</reference>
<dbReference type="STRING" id="1340429.A0A2G4STC0"/>
<evidence type="ECO:0000256" key="1">
    <source>
        <dbReference type="ARBA" id="ARBA00023125"/>
    </source>
</evidence>
<dbReference type="EMBL" id="KZ303851">
    <property type="protein sequence ID" value="PHZ11636.1"/>
    <property type="molecule type" value="Genomic_DNA"/>
</dbReference>
<proteinExistence type="predicted"/>
<organism evidence="2 3">
    <name type="scientific">Rhizopus microsporus ATCC 52813</name>
    <dbReference type="NCBI Taxonomy" id="1340429"/>
    <lineage>
        <taxon>Eukaryota</taxon>
        <taxon>Fungi</taxon>
        <taxon>Fungi incertae sedis</taxon>
        <taxon>Mucoromycota</taxon>
        <taxon>Mucoromycotina</taxon>
        <taxon>Mucoromycetes</taxon>
        <taxon>Mucorales</taxon>
        <taxon>Mucorineae</taxon>
        <taxon>Rhizopodaceae</taxon>
        <taxon>Rhizopus</taxon>
    </lineage>
</organism>
<evidence type="ECO:0008006" key="4">
    <source>
        <dbReference type="Google" id="ProtNLM"/>
    </source>
</evidence>
<dbReference type="GO" id="GO:0003677">
    <property type="term" value="F:DNA binding"/>
    <property type="evidence" value="ECO:0007669"/>
    <property type="project" value="UniProtKB-KW"/>
</dbReference>
<evidence type="ECO:0000313" key="2">
    <source>
        <dbReference type="EMBL" id="PHZ11636.1"/>
    </source>
</evidence>
<dbReference type="InterPro" id="IPR010998">
    <property type="entry name" value="Integrase_recombinase_N"/>
</dbReference>
<dbReference type="Gene3D" id="1.10.150.130">
    <property type="match status" value="1"/>
</dbReference>
<dbReference type="RefSeq" id="XP_023465344.1">
    <property type="nucleotide sequence ID" value="XM_023608932.1"/>
</dbReference>
<sequence length="450" mass="50955">MSEFTEESFNALRQQLAQECQASPSATDSSLHSSLPAFGVCSHYDWAPDLLVKDRFGLDRDLFTTPMLSDADRTSIIDNDPSIRGLSYVPPSILSEARSPESFRSGVGSTPDLSDVSSSILLDRRLANSTTNCTYRRGQFLFLEWSLQHRVNINGFSAADIVNFLSDMHYQFGYSSSTLRSFRSSIIAFHQNKASLDNELHLVNNLLDTLALKEPPKQIHRPTVDISSTLSHIRRIQSTTSIPLPLLQKKKAFLLAMTAFLRPLDFHRIDLQSADINNGFQLTFQVVSPKETRDNRRIIEPFTTFPNQGCSLCPVRALIALRDHSSLSHLSTRSSLFVNSRCPQEPLVTSTISTWLRNMIKTSTEERNVSVRSIVSSLALRRDVPKEDTVTLGNWTNSSTFENHYRREHMSCFNFTQILLSTNASISTEDERVDFDMYDQEDTFFDAMQE</sequence>
<dbReference type="PANTHER" id="PTHR35617:SF3">
    <property type="entry name" value="CORE-BINDING (CB) DOMAIN-CONTAINING PROTEIN"/>
    <property type="match status" value="1"/>
</dbReference>
<gene>
    <name evidence="2" type="ORF">RHIMIDRAFT_238299</name>
</gene>
<name>A0A2G4STC0_RHIZD</name>